<gene>
    <name evidence="7" type="ORF">HP555_06490</name>
</gene>
<evidence type="ECO:0000256" key="5">
    <source>
        <dbReference type="ARBA" id="ARBA00023136"/>
    </source>
</evidence>
<evidence type="ECO:0000256" key="3">
    <source>
        <dbReference type="ARBA" id="ARBA00022692"/>
    </source>
</evidence>
<feature type="transmembrane region" description="Helical" evidence="6">
    <location>
        <begin position="95"/>
        <end position="112"/>
    </location>
</feature>
<feature type="transmembrane region" description="Helical" evidence="6">
    <location>
        <begin position="118"/>
        <end position="138"/>
    </location>
</feature>
<reference evidence="7 8" key="1">
    <citation type="submission" date="2020-05" db="EMBL/GenBank/DDBJ databases">
        <title>Complete genome of Desulfobulbus oligotrophicus.</title>
        <authorList>
            <person name="Podar M."/>
        </authorList>
    </citation>
    <scope>NUCLEOTIDE SEQUENCE [LARGE SCALE GENOMIC DNA]</scope>
    <source>
        <strain evidence="7 8">Prop6</strain>
    </source>
</reference>
<dbReference type="AlphaFoldDB" id="A0A7T5VCU6"/>
<keyword evidence="4 6" id="KW-1133">Transmembrane helix</keyword>
<accession>A0A7T5VCU6</accession>
<sequence>MNDQACSGEPKDITCILTRIVVCSAILTLILVLGSWFVAGWPFAQSLLIGAVLVNGSFLLLKRDAQRLIHKVSLSQTVETVVIGSEKTRFFLRTFARLTVIGLFLFVIANHIPINVVGLIFGCVTVVVSIVIIGLSAGRRWTLNKV</sequence>
<dbReference type="KEGG" id="dog:HP555_06490"/>
<evidence type="ECO:0000256" key="4">
    <source>
        <dbReference type="ARBA" id="ARBA00022989"/>
    </source>
</evidence>
<feature type="transmembrane region" description="Helical" evidence="6">
    <location>
        <begin position="43"/>
        <end position="61"/>
    </location>
</feature>
<dbReference type="RefSeq" id="WP_199264360.1">
    <property type="nucleotide sequence ID" value="NZ_CP054140.1"/>
</dbReference>
<dbReference type="GO" id="GO:0005886">
    <property type="term" value="C:plasma membrane"/>
    <property type="evidence" value="ECO:0007669"/>
    <property type="project" value="UniProtKB-SubCell"/>
</dbReference>
<feature type="transmembrane region" description="Helical" evidence="6">
    <location>
        <begin position="16"/>
        <end position="37"/>
    </location>
</feature>
<keyword evidence="3 6" id="KW-0812">Transmembrane</keyword>
<protein>
    <submittedName>
        <fullName evidence="7">ATP synthase subunit I</fullName>
    </submittedName>
</protein>
<keyword evidence="5 6" id="KW-0472">Membrane</keyword>
<evidence type="ECO:0000313" key="8">
    <source>
        <dbReference type="Proteomes" id="UP000596092"/>
    </source>
</evidence>
<evidence type="ECO:0000256" key="1">
    <source>
        <dbReference type="ARBA" id="ARBA00004651"/>
    </source>
</evidence>
<evidence type="ECO:0000256" key="2">
    <source>
        <dbReference type="ARBA" id="ARBA00022475"/>
    </source>
</evidence>
<keyword evidence="2" id="KW-1003">Cell membrane</keyword>
<dbReference type="Pfam" id="PF03899">
    <property type="entry name" value="ATP-synt_I"/>
    <property type="match status" value="1"/>
</dbReference>
<organism evidence="7 8">
    <name type="scientific">Desulfobulbus oligotrophicus</name>
    <dbReference type="NCBI Taxonomy" id="1909699"/>
    <lineage>
        <taxon>Bacteria</taxon>
        <taxon>Pseudomonadati</taxon>
        <taxon>Thermodesulfobacteriota</taxon>
        <taxon>Desulfobulbia</taxon>
        <taxon>Desulfobulbales</taxon>
        <taxon>Desulfobulbaceae</taxon>
        <taxon>Desulfobulbus</taxon>
    </lineage>
</organism>
<dbReference type="EMBL" id="CP054140">
    <property type="protein sequence ID" value="QQG65539.1"/>
    <property type="molecule type" value="Genomic_DNA"/>
</dbReference>
<evidence type="ECO:0000313" key="7">
    <source>
        <dbReference type="EMBL" id="QQG65539.1"/>
    </source>
</evidence>
<evidence type="ECO:0000256" key="6">
    <source>
        <dbReference type="SAM" id="Phobius"/>
    </source>
</evidence>
<dbReference type="Proteomes" id="UP000596092">
    <property type="component" value="Chromosome"/>
</dbReference>
<proteinExistence type="predicted"/>
<keyword evidence="8" id="KW-1185">Reference proteome</keyword>
<comment type="subcellular location">
    <subcellularLocation>
        <location evidence="1">Cell membrane</location>
        <topology evidence="1">Multi-pass membrane protein</topology>
    </subcellularLocation>
</comment>
<name>A0A7T5VCU6_9BACT</name>
<dbReference type="InterPro" id="IPR005598">
    <property type="entry name" value="ATP_synth_I"/>
</dbReference>